<dbReference type="Gene3D" id="3.30.420.10">
    <property type="entry name" value="Ribonuclease H-like superfamily/Ribonuclease H"/>
    <property type="match status" value="1"/>
</dbReference>
<dbReference type="CDD" id="cd10434">
    <property type="entry name" value="GIY-YIG_UvrC_Cho"/>
    <property type="match status" value="1"/>
</dbReference>
<comment type="function">
    <text evidence="1">DNA polymerase III is a complex, multichain enzyme responsible for most of the replicative synthesis in bacteria. The epsilon subunit contain the editing function and is a proofreading 3'-5' exonuclease.</text>
</comment>
<dbReference type="SMART" id="SM00465">
    <property type="entry name" value="GIYc"/>
    <property type="match status" value="1"/>
</dbReference>
<evidence type="ECO:0000256" key="2">
    <source>
        <dbReference type="ARBA" id="ARBA00026073"/>
    </source>
</evidence>
<evidence type="ECO:0000259" key="3">
    <source>
        <dbReference type="PROSITE" id="PS50164"/>
    </source>
</evidence>
<evidence type="ECO:0000313" key="5">
    <source>
        <dbReference type="Proteomes" id="UP000073816"/>
    </source>
</evidence>
<dbReference type="AlphaFoldDB" id="A0A142EQE8"/>
<dbReference type="RefSeq" id="WP_067548411.1">
    <property type="nucleotide sequence ID" value="NZ_CP012836.1"/>
</dbReference>
<gene>
    <name evidence="4" type="ORF">AO498_12970</name>
</gene>
<dbReference type="InterPro" id="IPR035901">
    <property type="entry name" value="GIY-YIG_endonuc_sf"/>
</dbReference>
<dbReference type="GO" id="GO:0003887">
    <property type="term" value="F:DNA-directed DNA polymerase activity"/>
    <property type="evidence" value="ECO:0007669"/>
    <property type="project" value="InterPro"/>
</dbReference>
<dbReference type="GO" id="GO:0008408">
    <property type="term" value="F:3'-5' exonuclease activity"/>
    <property type="evidence" value="ECO:0007669"/>
    <property type="project" value="TreeGrafter"/>
</dbReference>
<dbReference type="InterPro" id="IPR012337">
    <property type="entry name" value="RNaseH-like_sf"/>
</dbReference>
<dbReference type="SUPFAM" id="SSF53098">
    <property type="entry name" value="Ribonuclease H-like"/>
    <property type="match status" value="1"/>
</dbReference>
<dbReference type="KEGG" id="alm:AO498_12970"/>
<dbReference type="InterPro" id="IPR000305">
    <property type="entry name" value="GIY-YIG_endonuc"/>
</dbReference>
<dbReference type="SUPFAM" id="SSF82771">
    <property type="entry name" value="GIY-YIG endonuclease"/>
    <property type="match status" value="1"/>
</dbReference>
<dbReference type="Proteomes" id="UP000073816">
    <property type="component" value="Chromosome"/>
</dbReference>
<dbReference type="InterPro" id="IPR013520">
    <property type="entry name" value="Ribonucl_H"/>
</dbReference>
<dbReference type="FunFam" id="3.30.420.10:FF:000045">
    <property type="entry name" value="3'-5' exonuclease DinG"/>
    <property type="match status" value="1"/>
</dbReference>
<dbReference type="Gene3D" id="3.40.1440.10">
    <property type="entry name" value="GIY-YIG endonuclease"/>
    <property type="match status" value="1"/>
</dbReference>
<dbReference type="PROSITE" id="PS50164">
    <property type="entry name" value="GIY_YIG"/>
    <property type="match status" value="1"/>
</dbReference>
<keyword evidence="5" id="KW-1185">Reference proteome</keyword>
<dbReference type="OrthoDB" id="9803913at2"/>
<dbReference type="EMBL" id="CP012836">
    <property type="protein sequence ID" value="AMQ57353.1"/>
    <property type="molecule type" value="Genomic_DNA"/>
</dbReference>
<comment type="subunit">
    <text evidence="2">DNA polymerase III contains a core (composed of alpha, epsilon and theta chains) that associates with a tau subunit. This core dimerizes to form the POLIII' complex. PolIII' associates with the gamma complex (composed of gamma, delta, delta', psi and chi chains) and with the beta chain to form the complete DNA polymerase III complex.</text>
</comment>
<protein>
    <submittedName>
        <fullName evidence="4">DNA polymerase III subunit epsilon</fullName>
    </submittedName>
</protein>
<feature type="domain" description="GIY-YIG" evidence="3">
    <location>
        <begin position="196"/>
        <end position="274"/>
    </location>
</feature>
<evidence type="ECO:0000313" key="4">
    <source>
        <dbReference type="EMBL" id="AMQ57353.1"/>
    </source>
</evidence>
<dbReference type="PANTHER" id="PTHR30231:SF41">
    <property type="entry name" value="DNA POLYMERASE III SUBUNIT EPSILON"/>
    <property type="match status" value="1"/>
</dbReference>
<dbReference type="GO" id="GO:0006289">
    <property type="term" value="P:nucleotide-excision repair"/>
    <property type="evidence" value="ECO:0007669"/>
    <property type="project" value="InterPro"/>
</dbReference>
<dbReference type="GO" id="GO:0005829">
    <property type="term" value="C:cytosol"/>
    <property type="evidence" value="ECO:0007669"/>
    <property type="project" value="TreeGrafter"/>
</dbReference>
<dbReference type="SMART" id="SM00479">
    <property type="entry name" value="EXOIII"/>
    <property type="match status" value="1"/>
</dbReference>
<name>A0A142EQE8_9BACT</name>
<reference evidence="5" key="1">
    <citation type="submission" date="2015-09" db="EMBL/GenBank/DDBJ databases">
        <title>Complete sequence of Algoriphagus sp. M8-2.</title>
        <authorList>
            <person name="Shintani M."/>
        </authorList>
    </citation>
    <scope>NUCLEOTIDE SEQUENCE [LARGE SCALE GENOMIC DNA]</scope>
    <source>
        <strain evidence="5">M8-2</strain>
    </source>
</reference>
<dbReference type="GO" id="GO:0045004">
    <property type="term" value="P:DNA replication proofreading"/>
    <property type="evidence" value="ECO:0007669"/>
    <property type="project" value="TreeGrafter"/>
</dbReference>
<dbReference type="InterPro" id="IPR006054">
    <property type="entry name" value="DnaQ"/>
</dbReference>
<proteinExistence type="predicted"/>
<dbReference type="PANTHER" id="PTHR30231">
    <property type="entry name" value="DNA POLYMERASE III SUBUNIT EPSILON"/>
    <property type="match status" value="1"/>
</dbReference>
<dbReference type="Pfam" id="PF00929">
    <property type="entry name" value="RNase_T"/>
    <property type="match status" value="1"/>
</dbReference>
<dbReference type="GO" id="GO:0003677">
    <property type="term" value="F:DNA binding"/>
    <property type="evidence" value="ECO:0007669"/>
    <property type="project" value="InterPro"/>
</dbReference>
<dbReference type="PATRIC" id="fig|1727163.4.peg.2709"/>
<dbReference type="NCBIfam" id="TIGR00573">
    <property type="entry name" value="dnaq"/>
    <property type="match status" value="1"/>
</dbReference>
<dbReference type="InterPro" id="IPR036397">
    <property type="entry name" value="RNaseH_sf"/>
</dbReference>
<reference evidence="4 5" key="2">
    <citation type="journal article" date="2016" name="Genome Announc.">
        <title>Complete Genome Sequence of Algoriphagus sp. Strain M8-2, Isolated from a Brackish Lake.</title>
        <authorList>
            <person name="Muraguchi Y."/>
            <person name="Kushimoto K."/>
            <person name="Ohtsubo Y."/>
            <person name="Suzuki T."/>
            <person name="Dohra H."/>
            <person name="Kimbara K."/>
            <person name="Shintani M."/>
        </authorList>
    </citation>
    <scope>NUCLEOTIDE SEQUENCE [LARGE SCALE GENOMIC DNA]</scope>
    <source>
        <strain evidence="4 5">M8-2</strain>
    </source>
</reference>
<dbReference type="InterPro" id="IPR047296">
    <property type="entry name" value="GIY-YIG_UvrC_Cho"/>
</dbReference>
<dbReference type="STRING" id="1727163.AO498_12970"/>
<organism evidence="4 5">
    <name type="scientific">Algoriphagus sanaruensis</name>
    <dbReference type="NCBI Taxonomy" id="1727163"/>
    <lineage>
        <taxon>Bacteria</taxon>
        <taxon>Pseudomonadati</taxon>
        <taxon>Bacteroidota</taxon>
        <taxon>Cytophagia</taxon>
        <taxon>Cytophagales</taxon>
        <taxon>Cyclobacteriaceae</taxon>
        <taxon>Algoriphagus</taxon>
    </lineage>
</organism>
<evidence type="ECO:0000256" key="1">
    <source>
        <dbReference type="ARBA" id="ARBA00025483"/>
    </source>
</evidence>
<sequence>MQFAIVDIETTGGAPSGGGITEIAVVLHDGEKITGEFQTLLNPQQYIPGFITGLTGIDQQMVADAPVFEEIADELWELLKDRVFVAHNVNFDFSFIREAFSKNGKTWNPPRLCTVRMARKAIPGMGSYSLGRLCESLRIPILARHRAMGDAKATAILFDKIIREKSDIVYSSLKKNSGESYLPPNFPLSKFRQIPEACGVYYMLNAKGKVIYVGKANNIKERFKGHFSGKVLPQLKQKLKEEVTDLKWQITGSEFMALLIEMLEIKRIWPIYNSALKSPKSLWGIFHYQDGSGFSRFQISKTTKNLRPLETFFSQEEAKQYLQSATETYQLCGKLNGLHKVSCNHLNGATCLGACFSNESPKSYNQRAEEWVQLLSTSKKDILIKLEGRSKDEVAACVFSGGVLTRYGFVASTEVEIEQLEKVNPVPETFYILRQYLHQFDLSQITVLERKIEESPWILNFG</sequence>
<accession>A0A142EQE8</accession>
<dbReference type="Pfam" id="PF01541">
    <property type="entry name" value="GIY-YIG"/>
    <property type="match status" value="1"/>
</dbReference>
<dbReference type="CDD" id="cd06127">
    <property type="entry name" value="DEDDh"/>
    <property type="match status" value="1"/>
</dbReference>